<sequence length="60" mass="7126">MEFSDLKNKSEKELRELLAEQRDELRELRFKASEKQLKNVQAIPKCRKTVARILTLLIVK</sequence>
<dbReference type="InterPro" id="IPR001854">
    <property type="entry name" value="Ribosomal_uL29"/>
</dbReference>
<keyword evidence="2 5" id="KW-0689">Ribosomal protein</keyword>
<dbReference type="AlphaFoldDB" id="A0A1F6MTP1"/>
<evidence type="ECO:0000256" key="6">
    <source>
        <dbReference type="SAM" id="Coils"/>
    </source>
</evidence>
<dbReference type="GO" id="GO:1990904">
    <property type="term" value="C:ribonucleoprotein complex"/>
    <property type="evidence" value="ECO:0007669"/>
    <property type="project" value="UniProtKB-KW"/>
</dbReference>
<dbReference type="EMBL" id="MFQN01000010">
    <property type="protein sequence ID" value="OGH75065.1"/>
    <property type="molecule type" value="Genomic_DNA"/>
</dbReference>
<organism evidence="7 8">
    <name type="scientific">Candidatus Magasanikbacteria bacterium RIFCSPLOWO2_12_FULL_43_12</name>
    <dbReference type="NCBI Taxonomy" id="1798692"/>
    <lineage>
        <taxon>Bacteria</taxon>
        <taxon>Candidatus Magasanikiibacteriota</taxon>
    </lineage>
</organism>
<dbReference type="SUPFAM" id="SSF46561">
    <property type="entry name" value="Ribosomal protein L29 (L29p)"/>
    <property type="match status" value="1"/>
</dbReference>
<name>A0A1F6MTP1_9BACT</name>
<dbReference type="Pfam" id="PF00831">
    <property type="entry name" value="Ribosomal_L29"/>
    <property type="match status" value="1"/>
</dbReference>
<accession>A0A1F6MTP1</accession>
<dbReference type="STRING" id="1798692.A3G00_00875"/>
<evidence type="ECO:0000256" key="5">
    <source>
        <dbReference type="HAMAP-Rule" id="MF_00374"/>
    </source>
</evidence>
<dbReference type="GO" id="GO:0006412">
    <property type="term" value="P:translation"/>
    <property type="evidence" value="ECO:0007669"/>
    <property type="project" value="UniProtKB-UniRule"/>
</dbReference>
<dbReference type="GO" id="GO:0003735">
    <property type="term" value="F:structural constituent of ribosome"/>
    <property type="evidence" value="ECO:0007669"/>
    <property type="project" value="InterPro"/>
</dbReference>
<comment type="similarity">
    <text evidence="1 5">Belongs to the universal ribosomal protein uL29 family.</text>
</comment>
<dbReference type="GO" id="GO:0005840">
    <property type="term" value="C:ribosome"/>
    <property type="evidence" value="ECO:0007669"/>
    <property type="project" value="UniProtKB-KW"/>
</dbReference>
<dbReference type="Gene3D" id="1.10.287.310">
    <property type="match status" value="1"/>
</dbReference>
<gene>
    <name evidence="5" type="primary">rpmC</name>
    <name evidence="7" type="ORF">A3G00_00875</name>
</gene>
<evidence type="ECO:0000256" key="3">
    <source>
        <dbReference type="ARBA" id="ARBA00023274"/>
    </source>
</evidence>
<dbReference type="Proteomes" id="UP000178347">
    <property type="component" value="Unassembled WGS sequence"/>
</dbReference>
<feature type="coiled-coil region" evidence="6">
    <location>
        <begin position="7"/>
        <end position="38"/>
    </location>
</feature>
<evidence type="ECO:0000256" key="4">
    <source>
        <dbReference type="ARBA" id="ARBA00035204"/>
    </source>
</evidence>
<proteinExistence type="inferred from homology"/>
<protein>
    <recommendedName>
        <fullName evidence="4 5">Large ribosomal subunit protein uL29</fullName>
    </recommendedName>
</protein>
<comment type="caution">
    <text evidence="7">The sequence shown here is derived from an EMBL/GenBank/DDBJ whole genome shotgun (WGS) entry which is preliminary data.</text>
</comment>
<keyword evidence="3 5" id="KW-0687">Ribonucleoprotein</keyword>
<dbReference type="NCBIfam" id="TIGR00012">
    <property type="entry name" value="L29"/>
    <property type="match status" value="1"/>
</dbReference>
<keyword evidence="6" id="KW-0175">Coiled coil</keyword>
<dbReference type="InterPro" id="IPR036049">
    <property type="entry name" value="Ribosomal_uL29_sf"/>
</dbReference>
<dbReference type="HAMAP" id="MF_00374">
    <property type="entry name" value="Ribosomal_uL29"/>
    <property type="match status" value="1"/>
</dbReference>
<evidence type="ECO:0000313" key="7">
    <source>
        <dbReference type="EMBL" id="OGH75065.1"/>
    </source>
</evidence>
<reference evidence="7 8" key="1">
    <citation type="journal article" date="2016" name="Nat. Commun.">
        <title>Thousands of microbial genomes shed light on interconnected biogeochemical processes in an aquifer system.</title>
        <authorList>
            <person name="Anantharaman K."/>
            <person name="Brown C.T."/>
            <person name="Hug L.A."/>
            <person name="Sharon I."/>
            <person name="Castelle C.J."/>
            <person name="Probst A.J."/>
            <person name="Thomas B.C."/>
            <person name="Singh A."/>
            <person name="Wilkins M.J."/>
            <person name="Karaoz U."/>
            <person name="Brodie E.L."/>
            <person name="Williams K.H."/>
            <person name="Hubbard S.S."/>
            <person name="Banfield J.F."/>
        </authorList>
    </citation>
    <scope>NUCLEOTIDE SEQUENCE [LARGE SCALE GENOMIC DNA]</scope>
</reference>
<evidence type="ECO:0000256" key="1">
    <source>
        <dbReference type="ARBA" id="ARBA00009254"/>
    </source>
</evidence>
<evidence type="ECO:0000313" key="8">
    <source>
        <dbReference type="Proteomes" id="UP000178347"/>
    </source>
</evidence>
<evidence type="ECO:0000256" key="2">
    <source>
        <dbReference type="ARBA" id="ARBA00022980"/>
    </source>
</evidence>